<accession>A0A3E0AZX0</accession>
<organism evidence="1 2">
    <name type="scientific">Jeotgalicoccus halotolerans</name>
    <dbReference type="NCBI Taxonomy" id="157227"/>
    <lineage>
        <taxon>Bacteria</taxon>
        <taxon>Bacillati</taxon>
        <taxon>Bacillota</taxon>
        <taxon>Bacilli</taxon>
        <taxon>Bacillales</taxon>
        <taxon>Staphylococcaceae</taxon>
        <taxon>Jeotgalicoccus</taxon>
    </lineage>
</organism>
<comment type="caution">
    <text evidence="1">The sequence shown here is derived from an EMBL/GenBank/DDBJ whole genome shotgun (WGS) entry which is preliminary data.</text>
</comment>
<evidence type="ECO:0000313" key="1">
    <source>
        <dbReference type="EMBL" id="REG25281.1"/>
    </source>
</evidence>
<name>A0A3E0AZX0_9STAP</name>
<dbReference type="EMBL" id="QUMW01000009">
    <property type="protein sequence ID" value="REG25281.1"/>
    <property type="molecule type" value="Genomic_DNA"/>
</dbReference>
<proteinExistence type="predicted"/>
<dbReference type="Proteomes" id="UP000257076">
    <property type="component" value="Unassembled WGS sequence"/>
</dbReference>
<keyword evidence="2" id="KW-1185">Reference proteome</keyword>
<protein>
    <submittedName>
        <fullName evidence="1">Uncharacterized protein</fullName>
    </submittedName>
</protein>
<sequence length="122" mass="14282">MSYEKDFKITFYNQEDNEELSDQYSELLMINRDGEVFELVHNGRGEYSPSYEGDWIGYKIKGSSKTDEYEAKAKAFDEIREARKEILVDVHERGFNIPADQDKFTLQSENIINKYESGESND</sequence>
<gene>
    <name evidence="1" type="ORF">DFR63_0307</name>
</gene>
<dbReference type="AlphaFoldDB" id="A0A3E0AZX0"/>
<dbReference type="RefSeq" id="WP_115883984.1">
    <property type="nucleotide sequence ID" value="NZ_CBCSHX010000001.1"/>
</dbReference>
<reference evidence="1 2" key="1">
    <citation type="submission" date="2018-08" db="EMBL/GenBank/DDBJ databases">
        <title>Genomic Encyclopedia of Type Strains, Phase IV (KMG-IV): sequencing the most valuable type-strain genomes for metagenomic binning, comparative biology and taxonomic classification.</title>
        <authorList>
            <person name="Goeker M."/>
        </authorList>
    </citation>
    <scope>NUCLEOTIDE SEQUENCE [LARGE SCALE GENOMIC DNA]</scope>
    <source>
        <strain evidence="1 2">DSM 17274</strain>
    </source>
</reference>
<evidence type="ECO:0000313" key="2">
    <source>
        <dbReference type="Proteomes" id="UP000257076"/>
    </source>
</evidence>